<organism evidence="1 2">
    <name type="scientific">Sphingobium yanoikuyae</name>
    <name type="common">Sphingomonas yanoikuyae</name>
    <dbReference type="NCBI Taxonomy" id="13690"/>
    <lineage>
        <taxon>Bacteria</taxon>
        <taxon>Pseudomonadati</taxon>
        <taxon>Pseudomonadota</taxon>
        <taxon>Alphaproteobacteria</taxon>
        <taxon>Sphingomonadales</taxon>
        <taxon>Sphingomonadaceae</taxon>
        <taxon>Sphingobium</taxon>
    </lineage>
</organism>
<dbReference type="AlphaFoldDB" id="A0A430BQB9"/>
<protein>
    <submittedName>
        <fullName evidence="1">N-formylglutamate amidohydrolase</fullName>
    </submittedName>
</protein>
<dbReference type="PIRSF" id="PIRSF029730">
    <property type="entry name" value="UCP029730"/>
    <property type="match status" value="1"/>
</dbReference>
<name>A0A430BQB9_SPHYA</name>
<dbReference type="Proteomes" id="UP000287401">
    <property type="component" value="Unassembled WGS sequence"/>
</dbReference>
<sequence>MAREATTLLGPDDPTPFAIDNAEGRSPFLLIGDHAGAAIPAALGDLGLTAEDRARHIAIDIGVRGLGRELARLLDAPFIHQAYSRLVIDCNRDPAREDAVPIQSDGTTITGNRALNDISLSARISAIHIPYHGAIAAILDARHQAGMTTILLALHSFTPVLNGSVRPWDVGVLHWHGRTDFAKAMLCAFQGDNAICVGDNQPYRMDSTDYSIPLHAIGRDLPYAELEVRQDLISDDKGQLYWAGEIHRTAMSALTSQQEEGGKARHMGH</sequence>
<evidence type="ECO:0000313" key="2">
    <source>
        <dbReference type="Proteomes" id="UP000287401"/>
    </source>
</evidence>
<dbReference type="Pfam" id="PF05013">
    <property type="entry name" value="FGase"/>
    <property type="match status" value="1"/>
</dbReference>
<reference evidence="1 2" key="1">
    <citation type="submission" date="2018-07" db="EMBL/GenBank/DDBJ databases">
        <title>Genomic and Epidemiologic Investigation of an Indolent Hospital Outbreak.</title>
        <authorList>
            <person name="Johnson R.C."/>
            <person name="Deming C."/>
            <person name="Conlan S."/>
            <person name="Zellmer C.J."/>
            <person name="Michelin A.V."/>
            <person name="Lee-Lin S."/>
            <person name="Thomas P.J."/>
            <person name="Park M."/>
            <person name="Weingarten R.A."/>
            <person name="Less J."/>
            <person name="Dekker J.P."/>
            <person name="Frank K.M."/>
            <person name="Musser K.A."/>
            <person name="Mcquiston J.R."/>
            <person name="Henderson D.K."/>
            <person name="Lau A.F."/>
            <person name="Palmore T.N."/>
            <person name="Segre J.A."/>
        </authorList>
    </citation>
    <scope>NUCLEOTIDE SEQUENCE [LARGE SCALE GENOMIC DNA]</scope>
    <source>
        <strain evidence="1 2">SK-NIH.Env6_1116</strain>
    </source>
</reference>
<keyword evidence="1" id="KW-0378">Hydrolase</keyword>
<dbReference type="InterPro" id="IPR007709">
    <property type="entry name" value="N-FG_amidohydro"/>
</dbReference>
<proteinExistence type="predicted"/>
<evidence type="ECO:0000313" key="1">
    <source>
        <dbReference type="EMBL" id="RSU54889.1"/>
    </source>
</evidence>
<accession>A0A430BQB9</accession>
<gene>
    <name evidence="1" type="ORF">DAH51_18935</name>
</gene>
<dbReference type="InterPro" id="IPR011227">
    <property type="entry name" value="UCP029730"/>
</dbReference>
<dbReference type="Gene3D" id="3.40.630.40">
    <property type="entry name" value="Zn-dependent exopeptidases"/>
    <property type="match status" value="1"/>
</dbReference>
<dbReference type="GO" id="GO:0016787">
    <property type="term" value="F:hydrolase activity"/>
    <property type="evidence" value="ECO:0007669"/>
    <property type="project" value="UniProtKB-KW"/>
</dbReference>
<dbReference type="SUPFAM" id="SSF53187">
    <property type="entry name" value="Zn-dependent exopeptidases"/>
    <property type="match status" value="1"/>
</dbReference>
<dbReference type="RefSeq" id="WP_017502850.1">
    <property type="nucleotide sequence ID" value="NZ_QRAL01000025.1"/>
</dbReference>
<comment type="caution">
    <text evidence="1">The sequence shown here is derived from an EMBL/GenBank/DDBJ whole genome shotgun (WGS) entry which is preliminary data.</text>
</comment>
<dbReference type="EMBL" id="QRAL01000025">
    <property type="protein sequence ID" value="RSU54889.1"/>
    <property type="molecule type" value="Genomic_DNA"/>
</dbReference>